<comment type="caution">
    <text evidence="1">The sequence shown here is derived from an EMBL/GenBank/DDBJ whole genome shotgun (WGS) entry which is preliminary data.</text>
</comment>
<gene>
    <name evidence="1" type="ORF">SDC9_210041</name>
</gene>
<protein>
    <submittedName>
        <fullName evidence="1">Uncharacterized protein</fullName>
    </submittedName>
</protein>
<organism evidence="1">
    <name type="scientific">bioreactor metagenome</name>
    <dbReference type="NCBI Taxonomy" id="1076179"/>
    <lineage>
        <taxon>unclassified sequences</taxon>
        <taxon>metagenomes</taxon>
        <taxon>ecological metagenomes</taxon>
    </lineage>
</organism>
<reference evidence="1" key="1">
    <citation type="submission" date="2019-08" db="EMBL/GenBank/DDBJ databases">
        <authorList>
            <person name="Kucharzyk K."/>
            <person name="Murdoch R.W."/>
            <person name="Higgins S."/>
            <person name="Loffler F."/>
        </authorList>
    </citation>
    <scope>NUCLEOTIDE SEQUENCE</scope>
</reference>
<dbReference type="AlphaFoldDB" id="A0A645JPU9"/>
<evidence type="ECO:0000313" key="1">
    <source>
        <dbReference type="EMBL" id="MPN62294.1"/>
    </source>
</evidence>
<accession>A0A645JPU9</accession>
<dbReference type="EMBL" id="VSSQ01140108">
    <property type="protein sequence ID" value="MPN62294.1"/>
    <property type="molecule type" value="Genomic_DNA"/>
</dbReference>
<sequence>MGVFVEDAGPRGLGWDEVRVEAGSSFRLRGRLVVVGGPERSEGGFFL</sequence>
<proteinExistence type="predicted"/>
<name>A0A645JPU9_9ZZZZ</name>